<dbReference type="SUPFAM" id="SSF56235">
    <property type="entry name" value="N-terminal nucleophile aminohydrolases (Ntn hydrolases)"/>
    <property type="match status" value="1"/>
</dbReference>
<evidence type="ECO:0000313" key="5">
    <source>
        <dbReference type="Proteomes" id="UP001164390"/>
    </source>
</evidence>
<name>A0AA46TKR9_9ACTN</name>
<protein>
    <submittedName>
        <fullName evidence="4">Penicillin acylase family protein</fullName>
    </submittedName>
</protein>
<dbReference type="Gene3D" id="1.10.439.10">
    <property type="entry name" value="Penicillin Amidohydrolase, domain 1"/>
    <property type="match status" value="1"/>
</dbReference>
<feature type="compositionally biased region" description="Basic and acidic residues" evidence="2">
    <location>
        <begin position="347"/>
        <end position="358"/>
    </location>
</feature>
<keyword evidence="5" id="KW-1185">Reference proteome</keyword>
<dbReference type="InterPro" id="IPR002692">
    <property type="entry name" value="S45"/>
</dbReference>
<dbReference type="EMBL" id="CP094970">
    <property type="protein sequence ID" value="UYM07117.1"/>
    <property type="molecule type" value="Genomic_DNA"/>
</dbReference>
<dbReference type="GO" id="GO:0016811">
    <property type="term" value="F:hydrolase activity, acting on carbon-nitrogen (but not peptide) bonds, in linear amides"/>
    <property type="evidence" value="ECO:0007669"/>
    <property type="project" value="InterPro"/>
</dbReference>
<dbReference type="PANTHER" id="PTHR34218">
    <property type="entry name" value="PEPTIDASE S45 PENICILLIN AMIDASE"/>
    <property type="match status" value="1"/>
</dbReference>
<organism evidence="4 5">
    <name type="scientific">Solicola gregarius</name>
    <dbReference type="NCBI Taxonomy" id="2908642"/>
    <lineage>
        <taxon>Bacteria</taxon>
        <taxon>Bacillati</taxon>
        <taxon>Actinomycetota</taxon>
        <taxon>Actinomycetes</taxon>
        <taxon>Propionibacteriales</taxon>
        <taxon>Nocardioidaceae</taxon>
        <taxon>Solicola</taxon>
    </lineage>
</organism>
<dbReference type="InterPro" id="IPR023343">
    <property type="entry name" value="Penicillin_amidase_dom1"/>
</dbReference>
<dbReference type="InterPro" id="IPR029055">
    <property type="entry name" value="Ntn_hydrolases_N"/>
</dbReference>
<dbReference type="PANTHER" id="PTHR34218:SF4">
    <property type="entry name" value="ACYL-HOMOSERINE LACTONE ACYLASE QUIP"/>
    <property type="match status" value="1"/>
</dbReference>
<dbReference type="KEGG" id="sgrg:L0C25_08585"/>
<sequence length="917" mass="100073">MRPHIVRVFTAAAASGLVLALTPSVVDTAAAEPVPDAVDYCEGQCDYILPPGQAGNATIKELLAFLQTGKRPAHFSDQLGKYEDLVRGYSGLTDDQLDRFFNDESFGVPDDEVASTIHPRDDVTIVRDKRDGVPHITGETRAGTMFGAGYAGAADRLFVMDVFRHLGRGNLTSLAGGAVGNREFEQQIWRIAPYTNAELRQQFDDLADLGEVGVRMQQDARSWVKGVNAYIAEARKGAELPGEYVALGHPTGPTKWKVTDILATAAVAGGMFGSGGGSEMQSALALIEARARYGKTRGIEVWKAFRAAEDPETVTTVDESFPYGTDALTEGTVLPDRGSVRAANWVTDRKGSAKDSRRTPRPTGRSLKGFANDGVLPDGFLDEPTTMMSNATMVSGEHTESGNPVAVFGPQTGFFAPQLWMVQELQGPGVSAAGASFAGLNFAVLVGRGQDYAWSPTSAMQDITDSYAVRLCNLKTGARGTLTSRGYRFHGDCLPIRRVKRHSSWKPSLGDQTPKGSYTLVADRTKLGIITHRANVYGRATAFTSLRSTFMHEGDAAAAFLAMNDPEQVSSAEDFQRAASRVNYTFNWFYVDDQDIAYFNSGANPIRPDGADANLPTEGRKRYEWKGWHADDNSADYTSFEEHPQAVDKDYLVNWNNKQAPGYNAADGNFMFGSVHRAQLLDDRVRAQIDSGEKFTRASLVSLVEEAGLEDPRADRPLGLLLDVIGDRPIKDQELATAVQKLRVWRESGGLRTAGTSEKPKFKHSRALRVLDAWWPRVVRAEFRPKLHKGLYASLLGAAPILSGYSHRGNASADAWSSWMSKDLRRILGRSVDAPLPRLYCGEGTVATCRKVLLKSLDAALDVPKKQVYPADGTCKAADQYCAAQTLHQSLGGITQDPIHWQNRSTFQQVIEFPGGR</sequence>
<accession>A0AA46TKR9</accession>
<evidence type="ECO:0000256" key="3">
    <source>
        <dbReference type="SAM" id="SignalP"/>
    </source>
</evidence>
<evidence type="ECO:0000256" key="2">
    <source>
        <dbReference type="SAM" id="MobiDB-lite"/>
    </source>
</evidence>
<feature type="chain" id="PRO_5041255975" evidence="3">
    <location>
        <begin position="21"/>
        <end position="917"/>
    </location>
</feature>
<feature type="signal peptide" evidence="3">
    <location>
        <begin position="1"/>
        <end position="20"/>
    </location>
</feature>
<evidence type="ECO:0000313" key="4">
    <source>
        <dbReference type="EMBL" id="UYM07117.1"/>
    </source>
</evidence>
<gene>
    <name evidence="4" type="ORF">L0C25_08585</name>
</gene>
<dbReference type="AlphaFoldDB" id="A0AA46TKR9"/>
<evidence type="ECO:0000256" key="1">
    <source>
        <dbReference type="ARBA" id="ARBA00006586"/>
    </source>
</evidence>
<reference evidence="4" key="1">
    <citation type="submission" date="2022-01" db="EMBL/GenBank/DDBJ databases">
        <title>Nocardioidaceae gen. sp. A5X3R13.</title>
        <authorList>
            <person name="Lopez Marin M.A."/>
            <person name="Uhlik O."/>
        </authorList>
    </citation>
    <scope>NUCLEOTIDE SEQUENCE</scope>
    <source>
        <strain evidence="4">A5X3R13</strain>
    </source>
</reference>
<proteinExistence type="inferred from homology"/>
<dbReference type="Pfam" id="PF01804">
    <property type="entry name" value="Penicil_amidase"/>
    <property type="match status" value="1"/>
</dbReference>
<dbReference type="Proteomes" id="UP001164390">
    <property type="component" value="Chromosome"/>
</dbReference>
<keyword evidence="3" id="KW-0732">Signal</keyword>
<dbReference type="Gene3D" id="3.60.20.10">
    <property type="entry name" value="Glutamine Phosphoribosylpyrophosphate, subunit 1, domain 1"/>
    <property type="match status" value="2"/>
</dbReference>
<dbReference type="GO" id="GO:0017000">
    <property type="term" value="P:antibiotic biosynthetic process"/>
    <property type="evidence" value="ECO:0007669"/>
    <property type="project" value="InterPro"/>
</dbReference>
<comment type="similarity">
    <text evidence="1">Belongs to the peptidase S45 family.</text>
</comment>
<feature type="region of interest" description="Disordered" evidence="2">
    <location>
        <begin position="347"/>
        <end position="369"/>
    </location>
</feature>
<dbReference type="RefSeq" id="WP_271636061.1">
    <property type="nucleotide sequence ID" value="NZ_CP094970.1"/>
</dbReference>